<dbReference type="AlphaFoldDB" id="A0A0R0C6N9"/>
<dbReference type="Proteomes" id="UP000051863">
    <property type="component" value="Unassembled WGS sequence"/>
</dbReference>
<keyword evidence="1" id="KW-0449">Lipoprotein</keyword>
<evidence type="ECO:0000313" key="2">
    <source>
        <dbReference type="Proteomes" id="UP000051863"/>
    </source>
</evidence>
<reference evidence="1 2" key="1">
    <citation type="submission" date="2015-05" db="EMBL/GenBank/DDBJ databases">
        <title>Genome sequencing and analysis of members of genus Stenotrophomonas.</title>
        <authorList>
            <person name="Patil P.P."/>
            <person name="Midha S."/>
            <person name="Patil P.B."/>
        </authorList>
    </citation>
    <scope>NUCLEOTIDE SEQUENCE [LARGE SCALE GENOMIC DNA]</scope>
    <source>
        <strain evidence="1 2">DSM 18941</strain>
    </source>
</reference>
<dbReference type="SUPFAM" id="SSF159270">
    <property type="entry name" value="YmcC-like"/>
    <property type="match status" value="1"/>
</dbReference>
<evidence type="ECO:0000313" key="1">
    <source>
        <dbReference type="EMBL" id="KRG61460.1"/>
    </source>
</evidence>
<accession>A0A0R0C6N9</accession>
<name>A0A0R0C6N9_9GAMM</name>
<dbReference type="Pfam" id="PF11102">
    <property type="entry name" value="YjbF"/>
    <property type="match status" value="1"/>
</dbReference>
<organism evidence="1 2">
    <name type="scientific">Stenotrophomonas terrae</name>
    <dbReference type="NCBI Taxonomy" id="405446"/>
    <lineage>
        <taxon>Bacteria</taxon>
        <taxon>Pseudomonadati</taxon>
        <taxon>Pseudomonadota</taxon>
        <taxon>Gammaproteobacteria</taxon>
        <taxon>Lysobacterales</taxon>
        <taxon>Lysobacteraceae</taxon>
        <taxon>Stenotrophomonas</taxon>
    </lineage>
</organism>
<proteinExistence type="predicted"/>
<gene>
    <name evidence="1" type="ORF">ABB27_18955</name>
</gene>
<dbReference type="InterPro" id="IPR023373">
    <property type="entry name" value="YmcC_sf"/>
</dbReference>
<comment type="caution">
    <text evidence="1">The sequence shown here is derived from an EMBL/GenBank/DDBJ whole genome shotgun (WGS) entry which is preliminary data.</text>
</comment>
<dbReference type="Gene3D" id="2.40.360.10">
    <property type="entry name" value="YmcC-like"/>
    <property type="match status" value="1"/>
</dbReference>
<sequence>MIAGCGSLAEASFKSIGIAISGKPDIAPDPDAVAANRFAQIKVNGSDGGAILVLGNIDGKRQAWYSADRSIVFLQDGLVVATHGGRSELRSMSIEGSNPFHDLRKVEAGTTVHRRYDVMPGYHYGMRVTGTLQPLGQETLRILGKSRELLHIQETLDGAGWSTRNHYWVDPDNGFIWKSVQAISADASLEIVQLKPFSADLRNR</sequence>
<dbReference type="InterPro" id="IPR021308">
    <property type="entry name" value="GfcB"/>
</dbReference>
<dbReference type="EMBL" id="LDJJ01000112">
    <property type="protein sequence ID" value="KRG61460.1"/>
    <property type="molecule type" value="Genomic_DNA"/>
</dbReference>
<dbReference type="PATRIC" id="fig|405446.3.peg.179"/>
<protein>
    <submittedName>
        <fullName evidence="1">Lipoprotein</fullName>
    </submittedName>
</protein>
<keyword evidence="2" id="KW-1185">Reference proteome</keyword>